<feature type="transmembrane region" description="Helical" evidence="1">
    <location>
        <begin position="437"/>
        <end position="457"/>
    </location>
</feature>
<name>A0A0R2FTL7_9LACO</name>
<keyword evidence="1" id="KW-0812">Transmembrane</keyword>
<keyword evidence="4" id="KW-1185">Reference proteome</keyword>
<keyword evidence="1" id="KW-0472">Membrane</keyword>
<feature type="transmembrane region" description="Helical" evidence="1">
    <location>
        <begin position="463"/>
        <end position="480"/>
    </location>
</feature>
<evidence type="ECO:0000256" key="1">
    <source>
        <dbReference type="SAM" id="Phobius"/>
    </source>
</evidence>
<feature type="transmembrane region" description="Helical" evidence="1">
    <location>
        <begin position="67"/>
        <end position="89"/>
    </location>
</feature>
<protein>
    <recommendedName>
        <fullName evidence="6">Glycosyltransferase RgtA/B/C/D-like domain-containing protein</fullName>
    </recommendedName>
</protein>
<feature type="transmembrane region" description="Helical" evidence="1">
    <location>
        <begin position="12"/>
        <end position="31"/>
    </location>
</feature>
<feature type="transmembrane region" description="Helical" evidence="1">
    <location>
        <begin position="205"/>
        <end position="224"/>
    </location>
</feature>
<accession>A0A0R2FTL7</accession>
<sequence length="651" mass="74116">MAININKYINHLALGILGIGLSLAVIANLFYPQKISIFLLLLVLLLMSWCLWTLLSQWLNSRTEKQLHWFFRIGMGLILLIQLFILVFLPATIHHDPFRVLYQAEQLSYGRYDWGATTYFWRYPNNVPLTYLISLWLRLTHSLNLSTNIGIAMLSLLMLDTFIVTVLVFVDHHTQQNGFKIMLLLFFLLSPFAYTYYLQVFYSDLPLLLGLLWLFIITFNWTDYSRRHKAAFGNMLVLITVLAALIKPNFVLIGIAAVIVLGLYSVDHQQSLQTLLPLFLILLGLLLSLPAKSFILQIVHFSNHSSYEIPLTNWIAMSYAPSGNGSYHAAAIQKMNTLPTLKARQTYLNQQLPHILALLGPTGILLRWFKKALTFFSVNTVFSSYTGGYRSAPRFFQPYIRSCHAYGQISARFFLIELDLLGLTAAFQKLRHKDSRFSWQESLVVITMVGFFLFHTLVWESEARYGQVFLPMLFIWLATSKQKIILPKLEQTQISGIALVLSTFVLLGAAGLHSATAKTPKLVVAAQLSQLSIQYHAKPWQLPAGQKLLQTVALNHQADHVTLYTPVNAKLTGILKNIHTGRSYPLTRKQDRMTLHHSLPIGTYQLMLTNQTHVEQPVMVSHTENNQLAASPLKFIHTSYKNASLVYFITT</sequence>
<dbReference type="Proteomes" id="UP000051645">
    <property type="component" value="Unassembled WGS sequence"/>
</dbReference>
<feature type="transmembrane region" description="Helical" evidence="1">
    <location>
        <begin position="236"/>
        <end position="264"/>
    </location>
</feature>
<comment type="caution">
    <text evidence="2">The sequence shown here is derived from an EMBL/GenBank/DDBJ whole genome shotgun (WGS) entry which is preliminary data.</text>
</comment>
<feature type="transmembrane region" description="Helical" evidence="1">
    <location>
        <begin position="276"/>
        <end position="295"/>
    </location>
</feature>
<evidence type="ECO:0000313" key="5">
    <source>
        <dbReference type="Proteomes" id="UP000051751"/>
    </source>
</evidence>
<feature type="transmembrane region" description="Helical" evidence="1">
    <location>
        <begin position="181"/>
        <end position="199"/>
    </location>
</feature>
<dbReference type="OrthoDB" id="2240371at2"/>
<dbReference type="EMBL" id="JQAZ01000005">
    <property type="protein sequence ID" value="KRN31038.1"/>
    <property type="molecule type" value="Genomic_DNA"/>
</dbReference>
<gene>
    <name evidence="2" type="ORF">IV38_GL001534</name>
    <name evidence="3" type="ORF">IV40_GL001681</name>
</gene>
<feature type="transmembrane region" description="Helical" evidence="1">
    <location>
        <begin position="37"/>
        <end position="55"/>
    </location>
</feature>
<dbReference type="EMBL" id="JQAT01000004">
    <property type="protein sequence ID" value="KRN28084.1"/>
    <property type="molecule type" value="Genomic_DNA"/>
</dbReference>
<proteinExistence type="predicted"/>
<evidence type="ECO:0000313" key="4">
    <source>
        <dbReference type="Proteomes" id="UP000051645"/>
    </source>
</evidence>
<organism evidence="2 5">
    <name type="scientific">Lactobacillus selangorensis</name>
    <dbReference type="NCBI Taxonomy" id="81857"/>
    <lineage>
        <taxon>Bacteria</taxon>
        <taxon>Bacillati</taxon>
        <taxon>Bacillota</taxon>
        <taxon>Bacilli</taxon>
        <taxon>Lactobacillales</taxon>
        <taxon>Lactobacillaceae</taxon>
        <taxon>Lactobacillus</taxon>
    </lineage>
</organism>
<dbReference type="AlphaFoldDB" id="A0A0R2FTL7"/>
<dbReference type="Proteomes" id="UP000051751">
    <property type="component" value="Unassembled WGS sequence"/>
</dbReference>
<reference evidence="4 5" key="1">
    <citation type="journal article" date="2015" name="Genome Announc.">
        <title>Expanding the biotechnology potential of lactobacilli through comparative genomics of 213 strains and associated genera.</title>
        <authorList>
            <person name="Sun Z."/>
            <person name="Harris H.M."/>
            <person name="McCann A."/>
            <person name="Guo C."/>
            <person name="Argimon S."/>
            <person name="Zhang W."/>
            <person name="Yang X."/>
            <person name="Jeffery I.B."/>
            <person name="Cooney J.C."/>
            <person name="Kagawa T.F."/>
            <person name="Liu W."/>
            <person name="Song Y."/>
            <person name="Salvetti E."/>
            <person name="Wrobel A."/>
            <person name="Rasinkangas P."/>
            <person name="Parkhill J."/>
            <person name="Rea M.C."/>
            <person name="O'Sullivan O."/>
            <person name="Ritari J."/>
            <person name="Douillard F.P."/>
            <person name="Paul Ross R."/>
            <person name="Yang R."/>
            <person name="Briner A.E."/>
            <person name="Felis G.E."/>
            <person name="de Vos W.M."/>
            <person name="Barrangou R."/>
            <person name="Klaenhammer T.R."/>
            <person name="Caufield P.W."/>
            <person name="Cui Y."/>
            <person name="Zhang H."/>
            <person name="O'Toole P.W."/>
        </authorList>
    </citation>
    <scope>NUCLEOTIDE SEQUENCE [LARGE SCALE GENOMIC DNA]</scope>
    <source>
        <strain evidence="2 5">ATCC BAA-66</strain>
        <strain evidence="3 4">DSM 13344</strain>
    </source>
</reference>
<dbReference type="RefSeq" id="WP_057770263.1">
    <property type="nucleotide sequence ID" value="NZ_JQAT01000004.1"/>
</dbReference>
<feature type="transmembrane region" description="Helical" evidence="1">
    <location>
        <begin position="492"/>
        <end position="512"/>
    </location>
</feature>
<evidence type="ECO:0008006" key="6">
    <source>
        <dbReference type="Google" id="ProtNLM"/>
    </source>
</evidence>
<evidence type="ECO:0000313" key="3">
    <source>
        <dbReference type="EMBL" id="KRN31038.1"/>
    </source>
</evidence>
<dbReference type="STRING" id="81857.IV38_GL001534"/>
<dbReference type="PATRIC" id="fig|81857.3.peg.1546"/>
<keyword evidence="1" id="KW-1133">Transmembrane helix</keyword>
<feature type="transmembrane region" description="Helical" evidence="1">
    <location>
        <begin position="149"/>
        <end position="169"/>
    </location>
</feature>
<evidence type="ECO:0000313" key="2">
    <source>
        <dbReference type="EMBL" id="KRN28084.1"/>
    </source>
</evidence>